<protein>
    <recommendedName>
        <fullName evidence="5">Pentacotripeptide-repeat region of PRORP domain-containing protein</fullName>
    </recommendedName>
</protein>
<dbReference type="GO" id="GO:0003729">
    <property type="term" value="F:mRNA binding"/>
    <property type="evidence" value="ECO:0000318"/>
    <property type="project" value="GO_Central"/>
</dbReference>
<keyword evidence="4" id="KW-1185">Reference proteome</keyword>
<dbReference type="PANTHER" id="PTHR47604:SF1">
    <property type="entry name" value="ADENYLYL CYCLASE"/>
    <property type="match status" value="1"/>
</dbReference>
<dbReference type="EnsemblPlants" id="Pp3c14_15200V3.3">
    <property type="protein sequence ID" value="PAC:32960317.CDS.1"/>
    <property type="gene ID" value="Pp3c14_15200"/>
</dbReference>
<dbReference type="OMA" id="AYDIWIS"/>
<dbReference type="PANTHER" id="PTHR47604">
    <property type="entry name" value="ADENYLYL CYCLASE"/>
    <property type="match status" value="1"/>
</dbReference>
<dbReference type="Gramene" id="Pp3c14_15200V3.1">
    <property type="protein sequence ID" value="PAC:32960315.CDS.1"/>
    <property type="gene ID" value="Pp3c14_15200"/>
</dbReference>
<dbReference type="InterPro" id="IPR011990">
    <property type="entry name" value="TPR-like_helical_dom_sf"/>
</dbReference>
<gene>
    <name evidence="3" type="primary">LOC112291521</name>
    <name evidence="2" type="ORF">PHYPA_018547</name>
</gene>
<evidence type="ECO:0000313" key="3">
    <source>
        <dbReference type="EnsemblPlants" id="PAC:32960315.CDS.1"/>
    </source>
</evidence>
<dbReference type="GO" id="GO:0005739">
    <property type="term" value="C:mitochondrion"/>
    <property type="evidence" value="ECO:0007669"/>
    <property type="project" value="GOC"/>
</dbReference>
<evidence type="ECO:0000313" key="4">
    <source>
        <dbReference type="Proteomes" id="UP000006727"/>
    </source>
</evidence>
<sequence>MRSSRSAGNALRRWCYTLSSPSVALGRNERLRAPGFPCGDVREYIVSAASAGASSWVRSCVSSHLVANSTQPRQDFFRTFSEAAVAEEPAGEAGSPAVESLYKELNDSIRQKCLPKATLLPSLLKNCASPADVKLALDAVDRLRRVKAVQGQQKTNYNKNIAQLMVEACIRSGDPLAALPTLMKRNVYGFTPSLDQGHLLLEHAFGQKDTKLMLKVLRTMVTNDIFPTPVSAELIIRTCKDAGNTELLFQLAKEMRGNGVSLKKHLYDMLIATAANVGDVKQLYQVQQWREEQGIEHTTASAFALAKALVLEGNAEDAAKTILHHCNDAEKRNIYLQIMVKVWPLQVGAKVAEEEKHALLEDLKKKVAIMCESLVQSGCNVPVDVNEDFAKGAGSKSKAEDEVWTGGASS</sequence>
<dbReference type="EMBL" id="ABEU02000014">
    <property type="protein sequence ID" value="PNR41144.1"/>
    <property type="molecule type" value="Genomic_DNA"/>
</dbReference>
<dbReference type="EnsemblPlants" id="Pp3c14_15200V3.2">
    <property type="protein sequence ID" value="PAC:32960316.CDS.1"/>
    <property type="gene ID" value="Pp3c14_15200"/>
</dbReference>
<reference evidence="2 4" key="1">
    <citation type="journal article" date="2008" name="Science">
        <title>The Physcomitrella genome reveals evolutionary insights into the conquest of land by plants.</title>
        <authorList>
            <person name="Rensing S."/>
            <person name="Lang D."/>
            <person name="Zimmer A."/>
            <person name="Terry A."/>
            <person name="Salamov A."/>
            <person name="Shapiro H."/>
            <person name="Nishiyama T."/>
            <person name="Perroud P.-F."/>
            <person name="Lindquist E."/>
            <person name="Kamisugi Y."/>
            <person name="Tanahashi T."/>
            <person name="Sakakibara K."/>
            <person name="Fujita T."/>
            <person name="Oishi K."/>
            <person name="Shin-I T."/>
            <person name="Kuroki Y."/>
            <person name="Toyoda A."/>
            <person name="Suzuki Y."/>
            <person name="Hashimoto A."/>
            <person name="Yamaguchi K."/>
            <person name="Sugano A."/>
            <person name="Kohara Y."/>
            <person name="Fujiyama A."/>
            <person name="Anterola A."/>
            <person name="Aoki S."/>
            <person name="Ashton N."/>
            <person name="Barbazuk W.B."/>
            <person name="Barker E."/>
            <person name="Bennetzen J."/>
            <person name="Bezanilla M."/>
            <person name="Blankenship R."/>
            <person name="Cho S.H."/>
            <person name="Dutcher S."/>
            <person name="Estelle M."/>
            <person name="Fawcett J.A."/>
            <person name="Gundlach H."/>
            <person name="Hanada K."/>
            <person name="Heyl A."/>
            <person name="Hicks K.A."/>
            <person name="Hugh J."/>
            <person name="Lohr M."/>
            <person name="Mayer K."/>
            <person name="Melkozernov A."/>
            <person name="Murata T."/>
            <person name="Nelson D."/>
            <person name="Pils B."/>
            <person name="Prigge M."/>
            <person name="Reiss B."/>
            <person name="Renner T."/>
            <person name="Rombauts S."/>
            <person name="Rushton P."/>
            <person name="Sanderfoot A."/>
            <person name="Schween G."/>
            <person name="Shiu S.-H."/>
            <person name="Stueber K."/>
            <person name="Theodoulou F.L."/>
            <person name="Tu H."/>
            <person name="Van de Peer Y."/>
            <person name="Verrier P.J."/>
            <person name="Waters E."/>
            <person name="Wood A."/>
            <person name="Yang L."/>
            <person name="Cove D."/>
            <person name="Cuming A."/>
            <person name="Hasebe M."/>
            <person name="Lucas S."/>
            <person name="Mishler D.B."/>
            <person name="Reski R."/>
            <person name="Grigoriev I."/>
            <person name="Quatrano R.S."/>
            <person name="Boore J.L."/>
        </authorList>
    </citation>
    <scope>NUCLEOTIDE SEQUENCE [LARGE SCALE GENOMIC DNA]</scope>
    <source>
        <strain evidence="3 4">cv. Gransden 2004</strain>
    </source>
</reference>
<dbReference type="PaxDb" id="3218-PP1S209_108V6.1"/>
<evidence type="ECO:0000313" key="2">
    <source>
        <dbReference type="EMBL" id="PNR41144.1"/>
    </source>
</evidence>
<proteinExistence type="predicted"/>
<dbReference type="RefSeq" id="XP_024394829.1">
    <property type="nucleotide sequence ID" value="XM_024539061.2"/>
</dbReference>
<dbReference type="OrthoDB" id="2016320at2759"/>
<evidence type="ECO:0008006" key="5">
    <source>
        <dbReference type="Google" id="ProtNLM"/>
    </source>
</evidence>
<evidence type="ECO:0000256" key="1">
    <source>
        <dbReference type="SAM" id="MobiDB-lite"/>
    </source>
</evidence>
<dbReference type="GO" id="GO:0090617">
    <property type="term" value="P:mitochondrial mRNA 5'-end processing"/>
    <property type="evidence" value="ECO:0000318"/>
    <property type="project" value="GO_Central"/>
</dbReference>
<dbReference type="GeneID" id="112291521"/>
<dbReference type="Gramene" id="Pp3c14_15200V3.2">
    <property type="protein sequence ID" value="PAC:32960316.CDS.1"/>
    <property type="gene ID" value="Pp3c14_15200"/>
</dbReference>
<dbReference type="Proteomes" id="UP000006727">
    <property type="component" value="Chromosome 14"/>
</dbReference>
<dbReference type="Gene3D" id="1.25.40.10">
    <property type="entry name" value="Tetratricopeptide repeat domain"/>
    <property type="match status" value="1"/>
</dbReference>
<dbReference type="KEGG" id="ppp:112291521"/>
<feature type="region of interest" description="Disordered" evidence="1">
    <location>
        <begin position="391"/>
        <end position="410"/>
    </location>
</feature>
<name>A0A2K1JHW4_PHYPA</name>
<dbReference type="FunCoup" id="A0A2K1JHW4">
    <property type="interactions" value="2046"/>
</dbReference>
<organism evidence="2">
    <name type="scientific">Physcomitrium patens</name>
    <name type="common">Spreading-leaved earth moss</name>
    <name type="synonym">Physcomitrella patens</name>
    <dbReference type="NCBI Taxonomy" id="3218"/>
    <lineage>
        <taxon>Eukaryota</taxon>
        <taxon>Viridiplantae</taxon>
        <taxon>Streptophyta</taxon>
        <taxon>Embryophyta</taxon>
        <taxon>Bryophyta</taxon>
        <taxon>Bryophytina</taxon>
        <taxon>Bryopsida</taxon>
        <taxon>Funariidae</taxon>
        <taxon>Funariales</taxon>
        <taxon>Funariaceae</taxon>
        <taxon>Physcomitrium</taxon>
    </lineage>
</organism>
<dbReference type="Gramene" id="Pp3c14_15200V3.3">
    <property type="protein sequence ID" value="PAC:32960317.CDS.1"/>
    <property type="gene ID" value="Pp3c14_15200"/>
</dbReference>
<dbReference type="AlphaFoldDB" id="A0A2K1JHW4"/>
<dbReference type="STRING" id="3218.A0A2K1JHW4"/>
<reference evidence="2 4" key="2">
    <citation type="journal article" date="2018" name="Plant J.">
        <title>The Physcomitrella patens chromosome-scale assembly reveals moss genome structure and evolution.</title>
        <authorList>
            <person name="Lang D."/>
            <person name="Ullrich K.K."/>
            <person name="Murat F."/>
            <person name="Fuchs J."/>
            <person name="Jenkins J."/>
            <person name="Haas F.B."/>
            <person name="Piednoel M."/>
            <person name="Gundlach H."/>
            <person name="Van Bel M."/>
            <person name="Meyberg R."/>
            <person name="Vives C."/>
            <person name="Morata J."/>
            <person name="Symeonidi A."/>
            <person name="Hiss M."/>
            <person name="Muchero W."/>
            <person name="Kamisugi Y."/>
            <person name="Saleh O."/>
            <person name="Blanc G."/>
            <person name="Decker E.L."/>
            <person name="van Gessel N."/>
            <person name="Grimwood J."/>
            <person name="Hayes R.D."/>
            <person name="Graham S.W."/>
            <person name="Gunter L.E."/>
            <person name="McDaniel S.F."/>
            <person name="Hoernstein S.N.W."/>
            <person name="Larsson A."/>
            <person name="Li F.W."/>
            <person name="Perroud P.F."/>
            <person name="Phillips J."/>
            <person name="Ranjan P."/>
            <person name="Rokshar D.S."/>
            <person name="Rothfels C.J."/>
            <person name="Schneider L."/>
            <person name="Shu S."/>
            <person name="Stevenson D.W."/>
            <person name="Thummler F."/>
            <person name="Tillich M."/>
            <person name="Villarreal Aguilar J.C."/>
            <person name="Widiez T."/>
            <person name="Wong G.K."/>
            <person name="Wymore A."/>
            <person name="Zhang Y."/>
            <person name="Zimmer A.D."/>
            <person name="Quatrano R.S."/>
            <person name="Mayer K.F.X."/>
            <person name="Goodstein D."/>
            <person name="Casacuberta J.M."/>
            <person name="Vandepoele K."/>
            <person name="Reski R."/>
            <person name="Cuming A.C."/>
            <person name="Tuskan G.A."/>
            <person name="Maumus F."/>
            <person name="Salse J."/>
            <person name="Schmutz J."/>
            <person name="Rensing S.A."/>
        </authorList>
    </citation>
    <scope>NUCLEOTIDE SEQUENCE [LARGE SCALE GENOMIC DNA]</scope>
    <source>
        <strain evidence="3 4">cv. Gransden 2004</strain>
    </source>
</reference>
<dbReference type="EnsemblPlants" id="Pp3c14_15200V3.1">
    <property type="protein sequence ID" value="PAC:32960315.CDS.1"/>
    <property type="gene ID" value="Pp3c14_15200"/>
</dbReference>
<accession>A0A2K1JHW4</accession>
<reference evidence="3" key="3">
    <citation type="submission" date="2020-12" db="UniProtKB">
        <authorList>
            <consortium name="EnsemblPlants"/>
        </authorList>
    </citation>
    <scope>IDENTIFICATION</scope>
</reference>